<dbReference type="EMBL" id="AOGK01000024">
    <property type="protein sequence ID" value="MDG5977693.1"/>
    <property type="molecule type" value="Genomic_DNA"/>
</dbReference>
<dbReference type="Proteomes" id="UP001152876">
    <property type="component" value="Unassembled WGS sequence"/>
</dbReference>
<comment type="caution">
    <text evidence="1">The sequence shown here is derived from an EMBL/GenBank/DDBJ whole genome shotgun (WGS) entry which is preliminary data.</text>
</comment>
<evidence type="ECO:0000313" key="1">
    <source>
        <dbReference type="EMBL" id="MDG5977693.1"/>
    </source>
</evidence>
<dbReference type="RefSeq" id="WP_068175122.1">
    <property type="nucleotide sequence ID" value="NZ_AOGK01000024.1"/>
</dbReference>
<name>A0A9X4NTP4_9BURK</name>
<sequence length="230" mass="24783">MDHDAEHGSVASTTQLRGTLALEEEELSASMEIDAKGGDENLKDGMHDGDPHQKYRVLQWRVGASSGPEAVHATGFAGAQGGGGIDVHPHWAEAVANDAVRPETLARALVAVMLDAHKPAAMPAPETRVTRLQLAAVHVYLMKMLQNSLERGPLSSLAHVKQLLLDSDWGSVPRPGRTLPDEAQQNLHLLLPLKLLNADRPRTPLQVQQACDRIELSCQLALANLPKPAT</sequence>
<proteinExistence type="predicted"/>
<keyword evidence="2" id="KW-1185">Reference proteome</keyword>
<dbReference type="AlphaFoldDB" id="A0A9X4NTP4"/>
<organism evidence="1 2">
    <name type="scientific">Hydrogenophaga taeniospiralis CCUG 15921</name>
    <dbReference type="NCBI Taxonomy" id="1281780"/>
    <lineage>
        <taxon>Bacteria</taxon>
        <taxon>Pseudomonadati</taxon>
        <taxon>Pseudomonadota</taxon>
        <taxon>Betaproteobacteria</taxon>
        <taxon>Burkholderiales</taxon>
        <taxon>Comamonadaceae</taxon>
        <taxon>Hydrogenophaga</taxon>
    </lineage>
</organism>
<dbReference type="OrthoDB" id="9854124at2"/>
<evidence type="ECO:0000313" key="2">
    <source>
        <dbReference type="Proteomes" id="UP001152876"/>
    </source>
</evidence>
<reference evidence="1" key="1">
    <citation type="submission" date="2013-01" db="EMBL/GenBank/DDBJ databases">
        <title>Genome draft of Hydrogenophaga taeniospiralis 2K1.</title>
        <authorList>
            <person name="Gomila M."/>
            <person name="Lalucat J."/>
        </authorList>
    </citation>
    <scope>NUCLEOTIDE SEQUENCE</scope>
    <source>
        <strain evidence="1">CCUG 15921</strain>
    </source>
</reference>
<accession>A0A9X4NTP4</accession>
<protein>
    <submittedName>
        <fullName evidence="1">Uncharacterized protein</fullName>
    </submittedName>
</protein>
<gene>
    <name evidence="1" type="ORF">H010_20736</name>
</gene>